<dbReference type="SMART" id="SM00926">
    <property type="entry name" value="Molybdop_Fe4S4"/>
    <property type="match status" value="1"/>
</dbReference>
<dbReference type="Gene3D" id="3.30.200.210">
    <property type="match status" value="1"/>
</dbReference>
<dbReference type="EMBL" id="QIBX01000001">
    <property type="protein sequence ID" value="RNL41940.1"/>
    <property type="molecule type" value="Genomic_DNA"/>
</dbReference>
<feature type="domain" description="4Fe-4S Mo/W bis-MGD-type" evidence="9">
    <location>
        <begin position="74"/>
        <end position="159"/>
    </location>
</feature>
<evidence type="ECO:0000313" key="10">
    <source>
        <dbReference type="EMBL" id="RNL41940.1"/>
    </source>
</evidence>
<dbReference type="PROSITE" id="PS51318">
    <property type="entry name" value="TAT"/>
    <property type="match status" value="1"/>
</dbReference>
<evidence type="ECO:0000256" key="7">
    <source>
        <dbReference type="ARBA" id="ARBA00023014"/>
    </source>
</evidence>
<evidence type="ECO:0000256" key="2">
    <source>
        <dbReference type="ARBA" id="ARBA00022505"/>
    </source>
</evidence>
<dbReference type="OrthoDB" id="9759518at2"/>
<reference evidence="11" key="1">
    <citation type="submission" date="2018-05" db="EMBL/GenBank/DDBJ databases">
        <title>Genome Sequencing of selected type strains of the family Eggerthellaceae.</title>
        <authorList>
            <person name="Danylec N."/>
            <person name="Stoll D.A."/>
            <person name="Doetsch A."/>
            <person name="Huch M."/>
        </authorList>
    </citation>
    <scope>NUCLEOTIDE SEQUENCE [LARGE SCALE GENOMIC DNA]</scope>
    <source>
        <strain evidence="11">DSM 24851</strain>
    </source>
</reference>
<dbReference type="InterPro" id="IPR009010">
    <property type="entry name" value="Asp_de-COase-like_dom_sf"/>
</dbReference>
<evidence type="ECO:0000259" key="9">
    <source>
        <dbReference type="PROSITE" id="PS51669"/>
    </source>
</evidence>
<dbReference type="AlphaFoldDB" id="A0A3N0B4W2"/>
<evidence type="ECO:0000256" key="3">
    <source>
        <dbReference type="ARBA" id="ARBA00022723"/>
    </source>
</evidence>
<feature type="region of interest" description="Disordered" evidence="8">
    <location>
        <begin position="44"/>
        <end position="66"/>
    </location>
</feature>
<protein>
    <submittedName>
        <fullName evidence="10">Tetrathionate reductase subunit A</fullName>
    </submittedName>
</protein>
<dbReference type="GO" id="GO:0043546">
    <property type="term" value="F:molybdopterin cofactor binding"/>
    <property type="evidence" value="ECO:0007669"/>
    <property type="project" value="InterPro"/>
</dbReference>
<dbReference type="GO" id="GO:0046872">
    <property type="term" value="F:metal ion binding"/>
    <property type="evidence" value="ECO:0007669"/>
    <property type="project" value="UniProtKB-KW"/>
</dbReference>
<dbReference type="Gene3D" id="3.40.228.10">
    <property type="entry name" value="Dimethylsulfoxide Reductase, domain 2"/>
    <property type="match status" value="1"/>
</dbReference>
<accession>A0A3N0B4W2</accession>
<dbReference type="InterPro" id="IPR006311">
    <property type="entry name" value="TAT_signal"/>
</dbReference>
<dbReference type="SUPFAM" id="SSF53706">
    <property type="entry name" value="Formate dehydrogenase/DMSO reductase, domains 1-3"/>
    <property type="match status" value="1"/>
</dbReference>
<keyword evidence="7" id="KW-0411">Iron-sulfur</keyword>
<proteinExistence type="predicted"/>
<dbReference type="PANTHER" id="PTHR43742">
    <property type="entry name" value="TRIMETHYLAMINE-N-OXIDE REDUCTASE"/>
    <property type="match status" value="1"/>
</dbReference>
<gene>
    <name evidence="10" type="ORF">DMP06_00565</name>
</gene>
<evidence type="ECO:0000256" key="8">
    <source>
        <dbReference type="SAM" id="MobiDB-lite"/>
    </source>
</evidence>
<keyword evidence="1" id="KW-0004">4Fe-4S</keyword>
<dbReference type="PANTHER" id="PTHR43742:SF9">
    <property type="entry name" value="TETRATHIONATE REDUCTASE SUBUNIT A"/>
    <property type="match status" value="1"/>
</dbReference>
<evidence type="ECO:0000256" key="4">
    <source>
        <dbReference type="ARBA" id="ARBA00022729"/>
    </source>
</evidence>
<evidence type="ECO:0000256" key="1">
    <source>
        <dbReference type="ARBA" id="ARBA00022485"/>
    </source>
</evidence>
<comment type="caution">
    <text evidence="10">The sequence shown here is derived from an EMBL/GenBank/DDBJ whole genome shotgun (WGS) entry which is preliminary data.</text>
</comment>
<dbReference type="SUPFAM" id="SSF50692">
    <property type="entry name" value="ADC-like"/>
    <property type="match status" value="1"/>
</dbReference>
<dbReference type="Gene3D" id="3.40.50.740">
    <property type="match status" value="1"/>
</dbReference>
<keyword evidence="11" id="KW-1185">Reference proteome</keyword>
<dbReference type="Proteomes" id="UP000269591">
    <property type="component" value="Unassembled WGS sequence"/>
</dbReference>
<dbReference type="GO" id="GO:0051539">
    <property type="term" value="F:4 iron, 4 sulfur cluster binding"/>
    <property type="evidence" value="ECO:0007669"/>
    <property type="project" value="UniProtKB-KW"/>
</dbReference>
<dbReference type="InterPro" id="IPR006963">
    <property type="entry name" value="Mopterin_OxRdtase_4Fe-4S_dom"/>
</dbReference>
<dbReference type="InterPro" id="IPR050612">
    <property type="entry name" value="Prok_Mopterin_Oxidored"/>
</dbReference>
<keyword evidence="4" id="KW-0732">Signal</keyword>
<dbReference type="PROSITE" id="PS51669">
    <property type="entry name" value="4FE4S_MOW_BIS_MGD"/>
    <property type="match status" value="1"/>
</dbReference>
<keyword evidence="6" id="KW-0408">Iron</keyword>
<dbReference type="InterPro" id="IPR006657">
    <property type="entry name" value="MoPterin_dinucl-bd_dom"/>
</dbReference>
<keyword evidence="3" id="KW-0479">Metal-binding</keyword>
<keyword evidence="2" id="KW-0500">Molybdenum</keyword>
<keyword evidence="5" id="KW-0560">Oxidoreductase</keyword>
<dbReference type="Gene3D" id="2.40.40.20">
    <property type="match status" value="1"/>
</dbReference>
<organism evidence="10 11">
    <name type="scientific">Slackia equolifaciens</name>
    <dbReference type="NCBI Taxonomy" id="498718"/>
    <lineage>
        <taxon>Bacteria</taxon>
        <taxon>Bacillati</taxon>
        <taxon>Actinomycetota</taxon>
        <taxon>Coriobacteriia</taxon>
        <taxon>Eggerthellales</taxon>
        <taxon>Eggerthellaceae</taxon>
        <taxon>Slackia</taxon>
    </lineage>
</organism>
<dbReference type="Pfam" id="PF01568">
    <property type="entry name" value="Molydop_binding"/>
    <property type="match status" value="1"/>
</dbReference>
<sequence>MQREGSEPWSINRRTFLQATAAIGAASMAGLGLSGCSLGEPGSTEDGLPTYHKGKPVEASADPKTGDVTVNEDVMVRYSACLGCYSSCGNRVHVDRTTGAIFNVGGNPYNPNCAYPYLNHDAPLLDAYRSMSFVNGGQAVRGTVCGRGNGTWDAYSQPDRITVPLKRAGKRGEGKWKAIGWDQLLTELLDGGKLFADLGEDQEIEGFRAICDNETLIDPENPEFGPKANQFVFFGSRGDGRSDVKSRFVNSFGTVNAIGHGASCGGSENAGVYAEQDKSLCADFAQSEYVICCGVFPGANGKSFQAIAHIASDALAKGTLKMDILDPALGNGVATPTANNVRWLPITTSTNAAFGLAMMRKIIESETYNRTFLGFPSQEAAVAAGYGSYSNASYLVIEDEGHPNYRKFLRAEDAGLSVPPVDPDAEETPDYFVVIDAESGKPVLHSECSQADFQFEGEINGVHVRSAFLHLKDSAFERSLEEYSEICGVPTEEIERMATEFTSHGTKACICGIFGGSAQVNGIDASIIYPVLNALIGSSNMRGGMVPRRNGGDSFSDGARYLLSTVEGKPEKAGISITRCGMAWEDTSEYKRRAQSENHPLPKLPWYPITSAADGQGVASVANAYPYQAKIMFTWMATPLQANSGFMRPEIMDLLKDPSVVPLSLVCDVVMGESASIADYFIPDTTPYESWGVNTQEGYWSGMGNTVRWQVTEPATMKLDDGRHASFEAFLCDLARELDLPGFGDEAFEGVDGVKYPFNDASDFFLKAIANLAYTSGDPVPDISDEEAHMQGLDELPDSWKAAVTQEEWPKVLDVISRGGRFWPIDQAYDDKGRSAYLASFMACFYHEARATATNCYTGEYESGVLHWCPETLADRTPLRDKYPAQDWPFTSTNYKPKFRSISMLSNSPIMQQICPANYIEMNSDDAQSLGIANGDWVDVSNPTGDVMHAQAYVRGGIARGTFAVAYGYGHVAYGSQDVDIDGDVRKGNPAIAAGIHLQTQLDPTVEGITAISDPEAATPGRSGGVYRIVKA</sequence>
<name>A0A3N0B4W2_9ACTN</name>
<evidence type="ECO:0000256" key="6">
    <source>
        <dbReference type="ARBA" id="ARBA00023004"/>
    </source>
</evidence>
<evidence type="ECO:0000256" key="5">
    <source>
        <dbReference type="ARBA" id="ARBA00023002"/>
    </source>
</evidence>
<dbReference type="RefSeq" id="WP_123207802.1">
    <property type="nucleotide sequence ID" value="NZ_JBHTHO010000004.1"/>
</dbReference>
<dbReference type="GO" id="GO:0016491">
    <property type="term" value="F:oxidoreductase activity"/>
    <property type="evidence" value="ECO:0007669"/>
    <property type="project" value="UniProtKB-KW"/>
</dbReference>
<evidence type="ECO:0000313" key="11">
    <source>
        <dbReference type="Proteomes" id="UP000269591"/>
    </source>
</evidence>